<evidence type="ECO:0000313" key="5">
    <source>
        <dbReference type="RefSeq" id="XP_055875507.1"/>
    </source>
</evidence>
<dbReference type="Pfam" id="PF00386">
    <property type="entry name" value="C1q"/>
    <property type="match status" value="1"/>
</dbReference>
<sequence>MKTPRQIKAITSQLEVLDELKEHLECLIADVNTATSRGTSWIDDSDSHSFEEMNQYLTNETSRCLRRCRNPMNFDLHSNSAEHSDEAKITVLNTNNCSSRDDNSDDSYEILFNKLDSKHSKEIEDLKLKSLEQDKLIKSTLKQLKEKDSKVKYELQEASKFMSSLQSQLSELVVKNNEQINEVFSITETLRDLPQEVADQKERLDSFLRAEDAEDKFDEVMKQQRDTQRKMNRKYACLSKLVKDSETELTHLQTFISSDTMTDIKQRLTDQETYLKRMERKYKEIDEKNRNRYEDMDAQIQANNELASSLHGHFKSLQSKVSKEISDTKLLIDSLETRNSEITEQLSNYKSHNQELNEVKTKMISLESENLKLSKDVAALLKRSLRDAWPACRMQIDNSDKLSFKKGTILTCFNSCLLNIGNCYNRNTGIFKAPCKGLYLCSLMLESDNRMATQFIIYERKGGNEAVKGSTHTNSHQSIACIVTVLELNQADEVYIKSLNDIERIKFNRFSYFLCVLLQQM</sequence>
<keyword evidence="3" id="KW-1185">Reference proteome</keyword>
<dbReference type="PROSITE" id="PS50871">
    <property type="entry name" value="C1Q"/>
    <property type="match status" value="1"/>
</dbReference>
<accession>A0A9W2ZKL8</accession>
<dbReference type="RefSeq" id="XP_055875508.1">
    <property type="nucleotide sequence ID" value="XM_056019533.1"/>
</dbReference>
<proteinExistence type="predicted"/>
<name>A0A9W2ZKL8_BIOGL</name>
<evidence type="ECO:0000313" key="7">
    <source>
        <dbReference type="RefSeq" id="XP_055875517.1"/>
    </source>
</evidence>
<evidence type="ECO:0000259" key="2">
    <source>
        <dbReference type="PROSITE" id="PS50871"/>
    </source>
</evidence>
<keyword evidence="1" id="KW-0175">Coiled coil</keyword>
<protein>
    <submittedName>
        <fullName evidence="4 5">Uncharacterized protein MG328-like isoform X1</fullName>
    </submittedName>
</protein>
<reference evidence="4 5" key="1">
    <citation type="submission" date="2025-04" db="UniProtKB">
        <authorList>
            <consortium name="RefSeq"/>
        </authorList>
    </citation>
    <scope>IDENTIFICATION</scope>
</reference>
<feature type="domain" description="C1q" evidence="2">
    <location>
        <begin position="382"/>
        <end position="521"/>
    </location>
</feature>
<evidence type="ECO:0000313" key="3">
    <source>
        <dbReference type="Proteomes" id="UP001165740"/>
    </source>
</evidence>
<dbReference type="RefSeq" id="XP_055875517.1">
    <property type="nucleotide sequence ID" value="XM_056019542.1"/>
</dbReference>
<feature type="coiled-coil region" evidence="1">
    <location>
        <begin position="332"/>
        <end position="376"/>
    </location>
</feature>
<evidence type="ECO:0000256" key="1">
    <source>
        <dbReference type="SAM" id="Coils"/>
    </source>
</evidence>
<dbReference type="InterPro" id="IPR008983">
    <property type="entry name" value="Tumour_necrosis_fac-like_dom"/>
</dbReference>
<dbReference type="Gene3D" id="2.60.120.40">
    <property type="match status" value="1"/>
</dbReference>
<dbReference type="OrthoDB" id="6158548at2759"/>
<dbReference type="RefSeq" id="XP_055875507.1">
    <property type="nucleotide sequence ID" value="XM_056019532.1"/>
</dbReference>
<dbReference type="GeneID" id="106072585"/>
<dbReference type="RefSeq" id="XP_055875498.1">
    <property type="nucleotide sequence ID" value="XM_056019523.1"/>
</dbReference>
<evidence type="ECO:0000313" key="6">
    <source>
        <dbReference type="RefSeq" id="XP_055875508.1"/>
    </source>
</evidence>
<organism evidence="3 6">
    <name type="scientific">Biomphalaria glabrata</name>
    <name type="common">Bloodfluke planorb</name>
    <name type="synonym">Freshwater snail</name>
    <dbReference type="NCBI Taxonomy" id="6526"/>
    <lineage>
        <taxon>Eukaryota</taxon>
        <taxon>Metazoa</taxon>
        <taxon>Spiralia</taxon>
        <taxon>Lophotrochozoa</taxon>
        <taxon>Mollusca</taxon>
        <taxon>Gastropoda</taxon>
        <taxon>Heterobranchia</taxon>
        <taxon>Euthyneura</taxon>
        <taxon>Panpulmonata</taxon>
        <taxon>Hygrophila</taxon>
        <taxon>Lymnaeoidea</taxon>
        <taxon>Planorbidae</taxon>
        <taxon>Biomphalaria</taxon>
    </lineage>
</organism>
<dbReference type="Proteomes" id="UP001165740">
    <property type="component" value="Chromosome 1"/>
</dbReference>
<gene>
    <name evidence="4 5 6 7" type="primary">LOC106072585</name>
</gene>
<dbReference type="InterPro" id="IPR001073">
    <property type="entry name" value="C1q_dom"/>
</dbReference>
<evidence type="ECO:0000313" key="4">
    <source>
        <dbReference type="RefSeq" id="XP_055875498.1"/>
    </source>
</evidence>
<dbReference type="AlphaFoldDB" id="A0A9W2ZKL8"/>
<dbReference type="SUPFAM" id="SSF49842">
    <property type="entry name" value="TNF-like"/>
    <property type="match status" value="1"/>
</dbReference>
<feature type="coiled-coil region" evidence="1">
    <location>
        <begin position="261"/>
        <end position="295"/>
    </location>
</feature>